<evidence type="ECO:0000313" key="1">
    <source>
        <dbReference type="Ensembl" id="ENSCINP00000031382.1"/>
    </source>
</evidence>
<accession>H2XNZ9</accession>
<proteinExistence type="predicted"/>
<dbReference type="InParanoid" id="H2XNZ9"/>
<keyword evidence="2" id="KW-1185">Reference proteome</keyword>
<reference evidence="1" key="4">
    <citation type="submission" date="2025-09" db="UniProtKB">
        <authorList>
            <consortium name="Ensembl"/>
        </authorList>
    </citation>
    <scope>IDENTIFICATION</scope>
</reference>
<reference evidence="1" key="3">
    <citation type="submission" date="2025-08" db="UniProtKB">
        <authorList>
            <consortium name="Ensembl"/>
        </authorList>
    </citation>
    <scope>IDENTIFICATION</scope>
</reference>
<organism evidence="1 2">
    <name type="scientific">Ciona intestinalis</name>
    <name type="common">Transparent sea squirt</name>
    <name type="synonym">Ascidia intestinalis</name>
    <dbReference type="NCBI Taxonomy" id="7719"/>
    <lineage>
        <taxon>Eukaryota</taxon>
        <taxon>Metazoa</taxon>
        <taxon>Chordata</taxon>
        <taxon>Tunicata</taxon>
        <taxon>Ascidiacea</taxon>
        <taxon>Phlebobranchia</taxon>
        <taxon>Cionidae</taxon>
        <taxon>Ciona</taxon>
    </lineage>
</organism>
<dbReference type="HOGENOM" id="CLU_3207323_0_0_1"/>
<protein>
    <submittedName>
        <fullName evidence="1">Uncharacterized protein</fullName>
    </submittedName>
</protein>
<reference evidence="1" key="2">
    <citation type="journal article" date="2008" name="Genome Biol.">
        <title>Improved genome assembly and evidence-based global gene model set for the chordate Ciona intestinalis: new insight into intron and operon populations.</title>
        <authorList>
            <person name="Satou Y."/>
            <person name="Mineta K."/>
            <person name="Ogasawara M."/>
            <person name="Sasakura Y."/>
            <person name="Shoguchi E."/>
            <person name="Ueno K."/>
            <person name="Yamada L."/>
            <person name="Matsumoto J."/>
            <person name="Wasserscheid J."/>
            <person name="Dewar K."/>
            <person name="Wiley G.B."/>
            <person name="Macmil S.L."/>
            <person name="Roe B.A."/>
            <person name="Zeller R.W."/>
            <person name="Hastings K.E."/>
            <person name="Lemaire P."/>
            <person name="Lindquist E."/>
            <person name="Endo T."/>
            <person name="Hotta K."/>
            <person name="Inaba K."/>
        </authorList>
    </citation>
    <scope>NUCLEOTIDE SEQUENCE [LARGE SCALE GENOMIC DNA]</scope>
    <source>
        <strain evidence="1">wild type</strain>
    </source>
</reference>
<dbReference type="AlphaFoldDB" id="H2XNZ9"/>
<dbReference type="Proteomes" id="UP000008144">
    <property type="component" value="Chromosome 12"/>
</dbReference>
<reference evidence="2" key="1">
    <citation type="journal article" date="2002" name="Science">
        <title>The draft genome of Ciona intestinalis: insights into chordate and vertebrate origins.</title>
        <authorList>
            <person name="Dehal P."/>
            <person name="Satou Y."/>
            <person name="Campbell R.K."/>
            <person name="Chapman J."/>
            <person name="Degnan B."/>
            <person name="De Tomaso A."/>
            <person name="Davidson B."/>
            <person name="Di Gregorio A."/>
            <person name="Gelpke M."/>
            <person name="Goodstein D.M."/>
            <person name="Harafuji N."/>
            <person name="Hastings K.E."/>
            <person name="Ho I."/>
            <person name="Hotta K."/>
            <person name="Huang W."/>
            <person name="Kawashima T."/>
            <person name="Lemaire P."/>
            <person name="Martinez D."/>
            <person name="Meinertzhagen I.A."/>
            <person name="Necula S."/>
            <person name="Nonaka M."/>
            <person name="Putnam N."/>
            <person name="Rash S."/>
            <person name="Saiga H."/>
            <person name="Satake M."/>
            <person name="Terry A."/>
            <person name="Yamada L."/>
            <person name="Wang H.G."/>
            <person name="Awazu S."/>
            <person name="Azumi K."/>
            <person name="Boore J."/>
            <person name="Branno M."/>
            <person name="Chin-Bow S."/>
            <person name="DeSantis R."/>
            <person name="Doyle S."/>
            <person name="Francino P."/>
            <person name="Keys D.N."/>
            <person name="Haga S."/>
            <person name="Hayashi H."/>
            <person name="Hino K."/>
            <person name="Imai K.S."/>
            <person name="Inaba K."/>
            <person name="Kano S."/>
            <person name="Kobayashi K."/>
            <person name="Kobayashi M."/>
            <person name="Lee B.I."/>
            <person name="Makabe K.W."/>
            <person name="Manohar C."/>
            <person name="Matassi G."/>
            <person name="Medina M."/>
            <person name="Mochizuki Y."/>
            <person name="Mount S."/>
            <person name="Morishita T."/>
            <person name="Miura S."/>
            <person name="Nakayama A."/>
            <person name="Nishizaka S."/>
            <person name="Nomoto H."/>
            <person name="Ohta F."/>
            <person name="Oishi K."/>
            <person name="Rigoutsos I."/>
            <person name="Sano M."/>
            <person name="Sasaki A."/>
            <person name="Sasakura Y."/>
            <person name="Shoguchi E."/>
            <person name="Shin-i T."/>
            <person name="Spagnuolo A."/>
            <person name="Stainier D."/>
            <person name="Suzuki M.M."/>
            <person name="Tassy O."/>
            <person name="Takatori N."/>
            <person name="Tokuoka M."/>
            <person name="Yagi K."/>
            <person name="Yoshizaki F."/>
            <person name="Wada S."/>
            <person name="Zhang C."/>
            <person name="Hyatt P.D."/>
            <person name="Larimer F."/>
            <person name="Detter C."/>
            <person name="Doggett N."/>
            <person name="Glavina T."/>
            <person name="Hawkins T."/>
            <person name="Richardson P."/>
            <person name="Lucas S."/>
            <person name="Kohara Y."/>
            <person name="Levine M."/>
            <person name="Satoh N."/>
            <person name="Rokhsar D.S."/>
        </authorList>
    </citation>
    <scope>NUCLEOTIDE SEQUENCE [LARGE SCALE GENOMIC DNA]</scope>
</reference>
<sequence>MLTSGLPFSCESEINVLISFTDVGSGFPSHFMYLFHCKKMVVEIC</sequence>
<dbReference type="Ensembl" id="ENSCINT00000031276.1">
    <property type="protein sequence ID" value="ENSCINP00000031382.1"/>
    <property type="gene ID" value="ENSCING00000023818.1"/>
</dbReference>
<evidence type="ECO:0000313" key="2">
    <source>
        <dbReference type="Proteomes" id="UP000008144"/>
    </source>
</evidence>
<dbReference type="EMBL" id="EAAA01000966">
    <property type="status" value="NOT_ANNOTATED_CDS"/>
    <property type="molecule type" value="Genomic_DNA"/>
</dbReference>
<name>H2XNZ9_CIOIN</name>